<evidence type="ECO:0000256" key="4">
    <source>
        <dbReference type="ARBA" id="ARBA00022989"/>
    </source>
</evidence>
<feature type="transmembrane region" description="Helical" evidence="6">
    <location>
        <begin position="50"/>
        <end position="69"/>
    </location>
</feature>
<keyword evidence="3" id="KW-0864">Zinc transport</keyword>
<evidence type="ECO:0000256" key="5">
    <source>
        <dbReference type="ARBA" id="ARBA00023136"/>
    </source>
</evidence>
<feature type="transmembrane region" description="Helical" evidence="6">
    <location>
        <begin position="121"/>
        <end position="138"/>
    </location>
</feature>
<sequence length="177" mass="19511">MFVIEAVYGWLAHSNALFADSLDMLGDGIIYGVSLMVLNQEAIWRNRAALAKGYFMAALAFSIMLLSFYRFYNPVMPTVEMMGIIGILAFAANVTCLFLLTRHKNDDINMRSAWICARNDVLANLSVLVAAGGVAWASSPWPDLVISMLICSYILKSSLVIIKEAQEELKPTILPIG</sequence>
<protein>
    <submittedName>
        <fullName evidence="8">Cation transporter</fullName>
    </submittedName>
</protein>
<organism evidence="8 9">
    <name type="scientific">Candidatus Nitronauta litoralis</name>
    <dbReference type="NCBI Taxonomy" id="2705533"/>
    <lineage>
        <taxon>Bacteria</taxon>
        <taxon>Pseudomonadati</taxon>
        <taxon>Nitrospinota/Tectimicrobiota group</taxon>
        <taxon>Nitrospinota</taxon>
        <taxon>Nitrospinia</taxon>
        <taxon>Nitrospinales</taxon>
        <taxon>Nitrospinaceae</taxon>
        <taxon>Candidatus Nitronauta</taxon>
    </lineage>
</organism>
<dbReference type="KEGG" id="nli:G3M70_11815"/>
<dbReference type="InterPro" id="IPR058533">
    <property type="entry name" value="Cation_efflux_TM"/>
</dbReference>
<keyword evidence="4 6" id="KW-1133">Transmembrane helix</keyword>
<evidence type="ECO:0000259" key="7">
    <source>
        <dbReference type="Pfam" id="PF01545"/>
    </source>
</evidence>
<evidence type="ECO:0000256" key="3">
    <source>
        <dbReference type="ARBA" id="ARBA00022906"/>
    </source>
</evidence>
<dbReference type="PANTHER" id="PTHR11562">
    <property type="entry name" value="CATION EFFLUX PROTEIN/ ZINC TRANSPORTER"/>
    <property type="match status" value="1"/>
</dbReference>
<keyword evidence="3" id="KW-0406">Ion transport</keyword>
<evidence type="ECO:0000256" key="6">
    <source>
        <dbReference type="SAM" id="Phobius"/>
    </source>
</evidence>
<evidence type="ECO:0000256" key="2">
    <source>
        <dbReference type="ARBA" id="ARBA00022692"/>
    </source>
</evidence>
<dbReference type="InterPro" id="IPR050681">
    <property type="entry name" value="CDF/SLC30A"/>
</dbReference>
<feature type="transmembrane region" description="Helical" evidence="6">
    <location>
        <begin position="16"/>
        <end position="38"/>
    </location>
</feature>
<keyword evidence="3" id="KW-0862">Zinc</keyword>
<keyword evidence="3" id="KW-0813">Transport</keyword>
<dbReference type="Proteomes" id="UP000594688">
    <property type="component" value="Chromosome"/>
</dbReference>
<dbReference type="GO" id="GO:0005385">
    <property type="term" value="F:zinc ion transmembrane transporter activity"/>
    <property type="evidence" value="ECO:0007669"/>
    <property type="project" value="TreeGrafter"/>
</dbReference>
<accession>A0A7T0BX33</accession>
<dbReference type="EMBL" id="CP048685">
    <property type="protein sequence ID" value="QPJ62519.1"/>
    <property type="molecule type" value="Genomic_DNA"/>
</dbReference>
<keyword evidence="2 6" id="KW-0812">Transmembrane</keyword>
<dbReference type="Pfam" id="PF01545">
    <property type="entry name" value="Cation_efflux"/>
    <property type="match status" value="1"/>
</dbReference>
<dbReference type="GO" id="GO:0005886">
    <property type="term" value="C:plasma membrane"/>
    <property type="evidence" value="ECO:0007669"/>
    <property type="project" value="TreeGrafter"/>
</dbReference>
<comment type="subcellular location">
    <subcellularLocation>
        <location evidence="1">Membrane</location>
        <topology evidence="1">Multi-pass membrane protein</topology>
    </subcellularLocation>
</comment>
<dbReference type="PANTHER" id="PTHR11562:SF17">
    <property type="entry name" value="RE54080P-RELATED"/>
    <property type="match status" value="1"/>
</dbReference>
<proteinExistence type="predicted"/>
<dbReference type="InterPro" id="IPR027469">
    <property type="entry name" value="Cation_efflux_TMD_sf"/>
</dbReference>
<reference evidence="8 9" key="1">
    <citation type="submission" date="2020-02" db="EMBL/GenBank/DDBJ databases">
        <title>Genomic and physiological characterization of two novel Nitrospinaceae genera.</title>
        <authorList>
            <person name="Mueller A.J."/>
            <person name="Jung M.-Y."/>
            <person name="Strachan C.R."/>
            <person name="Herbold C.W."/>
            <person name="Kirkegaard R.H."/>
            <person name="Daims H."/>
        </authorList>
    </citation>
    <scope>NUCLEOTIDE SEQUENCE [LARGE SCALE GENOMIC DNA]</scope>
    <source>
        <strain evidence="8">EB</strain>
    </source>
</reference>
<gene>
    <name evidence="8" type="ORF">G3M70_11815</name>
</gene>
<feature type="transmembrane region" description="Helical" evidence="6">
    <location>
        <begin position="81"/>
        <end position="100"/>
    </location>
</feature>
<evidence type="ECO:0000256" key="1">
    <source>
        <dbReference type="ARBA" id="ARBA00004141"/>
    </source>
</evidence>
<evidence type="ECO:0000313" key="9">
    <source>
        <dbReference type="Proteomes" id="UP000594688"/>
    </source>
</evidence>
<dbReference type="Gene3D" id="1.20.1510.10">
    <property type="entry name" value="Cation efflux protein transmembrane domain"/>
    <property type="match status" value="1"/>
</dbReference>
<dbReference type="AlphaFoldDB" id="A0A7T0BX33"/>
<keyword evidence="5 6" id="KW-0472">Membrane</keyword>
<dbReference type="SUPFAM" id="SSF161111">
    <property type="entry name" value="Cation efflux protein transmembrane domain-like"/>
    <property type="match status" value="1"/>
</dbReference>
<feature type="domain" description="Cation efflux protein transmembrane" evidence="7">
    <location>
        <begin position="1"/>
        <end position="169"/>
    </location>
</feature>
<evidence type="ECO:0000313" key="8">
    <source>
        <dbReference type="EMBL" id="QPJ62519.1"/>
    </source>
</evidence>
<name>A0A7T0BX33_9BACT</name>